<dbReference type="Gene3D" id="3.40.720.10">
    <property type="entry name" value="Alkaline Phosphatase, subunit A"/>
    <property type="match status" value="1"/>
</dbReference>
<evidence type="ECO:0000313" key="4">
    <source>
        <dbReference type="EMBL" id="KAH6676103.1"/>
    </source>
</evidence>
<feature type="compositionally biased region" description="Basic and acidic residues" evidence="2">
    <location>
        <begin position="394"/>
        <end position="410"/>
    </location>
</feature>
<reference evidence="4" key="1">
    <citation type="journal article" date="2021" name="Nat. Commun.">
        <title>Genetic determinants of endophytism in the Arabidopsis root mycobiome.</title>
        <authorList>
            <person name="Mesny F."/>
            <person name="Miyauchi S."/>
            <person name="Thiergart T."/>
            <person name="Pickel B."/>
            <person name="Atanasova L."/>
            <person name="Karlsson M."/>
            <person name="Huettel B."/>
            <person name="Barry K.W."/>
            <person name="Haridas S."/>
            <person name="Chen C."/>
            <person name="Bauer D."/>
            <person name="Andreopoulos W."/>
            <person name="Pangilinan J."/>
            <person name="LaButti K."/>
            <person name="Riley R."/>
            <person name="Lipzen A."/>
            <person name="Clum A."/>
            <person name="Drula E."/>
            <person name="Henrissat B."/>
            <person name="Kohler A."/>
            <person name="Grigoriev I.V."/>
            <person name="Martin F.M."/>
            <person name="Hacquard S."/>
        </authorList>
    </citation>
    <scope>NUCLEOTIDE SEQUENCE</scope>
    <source>
        <strain evidence="4">MPI-SDFR-AT-0117</strain>
    </source>
</reference>
<dbReference type="AlphaFoldDB" id="A0A9P8V309"/>
<evidence type="ECO:0000256" key="1">
    <source>
        <dbReference type="ARBA" id="ARBA00022801"/>
    </source>
</evidence>
<dbReference type="InterPro" id="IPR017850">
    <property type="entry name" value="Alkaline_phosphatase_core_sf"/>
</dbReference>
<dbReference type="InterPro" id="IPR007312">
    <property type="entry name" value="Phosphoesterase"/>
</dbReference>
<evidence type="ECO:0000256" key="3">
    <source>
        <dbReference type="SAM" id="SignalP"/>
    </source>
</evidence>
<dbReference type="GO" id="GO:0016788">
    <property type="term" value="F:hydrolase activity, acting on ester bonds"/>
    <property type="evidence" value="ECO:0007669"/>
    <property type="project" value="InterPro"/>
</dbReference>
<dbReference type="OrthoDB" id="5135119at2759"/>
<accession>A0A9P8V309</accession>
<feature type="region of interest" description="Disordered" evidence="2">
    <location>
        <begin position="381"/>
        <end position="410"/>
    </location>
</feature>
<evidence type="ECO:0000313" key="5">
    <source>
        <dbReference type="Proteomes" id="UP000770015"/>
    </source>
</evidence>
<dbReference type="PANTHER" id="PTHR31956">
    <property type="entry name" value="NON-SPECIFIC PHOSPHOLIPASE C4-RELATED"/>
    <property type="match status" value="1"/>
</dbReference>
<feature type="signal peptide" evidence="3">
    <location>
        <begin position="1"/>
        <end position="22"/>
    </location>
</feature>
<organism evidence="4 5">
    <name type="scientific">Plectosphaerella plurivora</name>
    <dbReference type="NCBI Taxonomy" id="936078"/>
    <lineage>
        <taxon>Eukaryota</taxon>
        <taxon>Fungi</taxon>
        <taxon>Dikarya</taxon>
        <taxon>Ascomycota</taxon>
        <taxon>Pezizomycotina</taxon>
        <taxon>Sordariomycetes</taxon>
        <taxon>Hypocreomycetidae</taxon>
        <taxon>Glomerellales</taxon>
        <taxon>Plectosphaerellaceae</taxon>
        <taxon>Plectosphaerella</taxon>
    </lineage>
</organism>
<dbReference type="PANTHER" id="PTHR31956:SF15">
    <property type="entry name" value="ACID PHOSPHATASE PHOA"/>
    <property type="match status" value="1"/>
</dbReference>
<proteinExistence type="predicted"/>
<comment type="caution">
    <text evidence="4">The sequence shown here is derived from an EMBL/GenBank/DDBJ whole genome shotgun (WGS) entry which is preliminary data.</text>
</comment>
<name>A0A9P8V309_9PEZI</name>
<sequence>MFRLIAFALLGLFASRCASARAHIIPGRTFDRFISIWLGKQNYADVVNDPTIIELKKQGVLLTNYYAHSHPSQPNYFAAIAGDYFGLDHNGHVRVPIQISTVIDLLDWRGLTWKAYLEDLPGPGYLAMGSDGSTGNGAWDYVRQHNPFASFDSINLNGSRLLNMVSFNEWNQDVATGNVPQYVFLAPNMMNNGRNTSLAHATEWAREFIEPMMNGSIRNRNLVVLTYDEAGDEEGPNKVMTLLLGTSFGPNTKGTEDSTFYTHYSMLSTLEFNWQMPNLGRYDVGANIFQYVQNLGSKVLVPNKDPSNMGKVNNDASYTGPLNSKNAGKKIPYPPPNLGLMGSSGLAVLDHVVGLWNIHAKDDSPYDGNGTLYDASFPPKYVPQTPFIEEEEEQEHHHDHDLHNAREEGP</sequence>
<evidence type="ECO:0000256" key="2">
    <source>
        <dbReference type="SAM" id="MobiDB-lite"/>
    </source>
</evidence>
<keyword evidence="3" id="KW-0732">Signal</keyword>
<protein>
    <submittedName>
        <fullName evidence="4">Phosphoesterase</fullName>
    </submittedName>
</protein>
<dbReference type="Proteomes" id="UP000770015">
    <property type="component" value="Unassembled WGS sequence"/>
</dbReference>
<gene>
    <name evidence="4" type="ORF">F5X68DRAFT_278262</name>
</gene>
<dbReference type="EMBL" id="JAGSXJ010000024">
    <property type="protein sequence ID" value="KAH6676103.1"/>
    <property type="molecule type" value="Genomic_DNA"/>
</dbReference>
<dbReference type="Pfam" id="PF04185">
    <property type="entry name" value="Phosphoesterase"/>
    <property type="match status" value="1"/>
</dbReference>
<dbReference type="GO" id="GO:0009395">
    <property type="term" value="P:phospholipid catabolic process"/>
    <property type="evidence" value="ECO:0007669"/>
    <property type="project" value="TreeGrafter"/>
</dbReference>
<feature type="chain" id="PRO_5040330048" evidence="3">
    <location>
        <begin position="23"/>
        <end position="410"/>
    </location>
</feature>
<keyword evidence="5" id="KW-1185">Reference proteome</keyword>
<keyword evidence="1" id="KW-0378">Hydrolase</keyword>